<dbReference type="GO" id="GO:0140359">
    <property type="term" value="F:ABC-type transporter activity"/>
    <property type="evidence" value="ECO:0007669"/>
    <property type="project" value="InterPro"/>
</dbReference>
<comment type="caution">
    <text evidence="12">The sequence shown here is derived from an EMBL/GenBank/DDBJ whole genome shotgun (WGS) entry which is preliminary data.</text>
</comment>
<keyword evidence="7 9" id="KW-1133">Transmembrane helix</keyword>
<evidence type="ECO:0000256" key="6">
    <source>
        <dbReference type="ARBA" id="ARBA00022840"/>
    </source>
</evidence>
<dbReference type="SUPFAM" id="SSF52540">
    <property type="entry name" value="P-loop containing nucleoside triphosphate hydrolases"/>
    <property type="match status" value="1"/>
</dbReference>
<keyword evidence="13" id="KW-1185">Reference proteome</keyword>
<dbReference type="GO" id="GO:0042883">
    <property type="term" value="P:cysteine transport"/>
    <property type="evidence" value="ECO:0007669"/>
    <property type="project" value="InterPro"/>
</dbReference>
<dbReference type="InterPro" id="IPR003593">
    <property type="entry name" value="AAA+_ATPase"/>
</dbReference>
<evidence type="ECO:0000313" key="13">
    <source>
        <dbReference type="Proteomes" id="UP000294887"/>
    </source>
</evidence>
<evidence type="ECO:0000256" key="2">
    <source>
        <dbReference type="ARBA" id="ARBA00022448"/>
    </source>
</evidence>
<keyword evidence="5" id="KW-0547">Nucleotide-binding</keyword>
<keyword evidence="4 9" id="KW-0812">Transmembrane</keyword>
<dbReference type="InterPro" id="IPR027417">
    <property type="entry name" value="P-loop_NTPase"/>
</dbReference>
<reference evidence="12 13" key="1">
    <citation type="submission" date="2019-03" db="EMBL/GenBank/DDBJ databases">
        <title>Genomic Encyclopedia of Type Strains, Phase IV (KMG-IV): sequencing the most valuable type-strain genomes for metagenomic binning, comparative biology and taxonomic classification.</title>
        <authorList>
            <person name="Goeker M."/>
        </authorList>
    </citation>
    <scope>NUCLEOTIDE SEQUENCE [LARGE SCALE GENOMIC DNA]</scope>
    <source>
        <strain evidence="12 13">DSM 24830</strain>
    </source>
</reference>
<dbReference type="InterPro" id="IPR014216">
    <property type="entry name" value="ABC_transptr_CydD"/>
</dbReference>
<evidence type="ECO:0000256" key="9">
    <source>
        <dbReference type="SAM" id="Phobius"/>
    </source>
</evidence>
<dbReference type="GO" id="GO:0016887">
    <property type="term" value="F:ATP hydrolysis activity"/>
    <property type="evidence" value="ECO:0007669"/>
    <property type="project" value="InterPro"/>
</dbReference>
<dbReference type="Pfam" id="PF00664">
    <property type="entry name" value="ABC_membrane"/>
    <property type="match status" value="1"/>
</dbReference>
<dbReference type="FunFam" id="3.40.50.300:FF:000221">
    <property type="entry name" value="Multidrug ABC transporter ATP-binding protein"/>
    <property type="match status" value="1"/>
</dbReference>
<dbReference type="RefSeq" id="WP_131906418.1">
    <property type="nucleotide sequence ID" value="NZ_BAAAFU010000006.1"/>
</dbReference>
<dbReference type="NCBIfam" id="TIGR02857">
    <property type="entry name" value="CydD"/>
    <property type="match status" value="1"/>
</dbReference>
<comment type="subcellular location">
    <subcellularLocation>
        <location evidence="1">Cell membrane</location>
        <topology evidence="1">Multi-pass membrane protein</topology>
    </subcellularLocation>
</comment>
<dbReference type="PANTHER" id="PTHR24221">
    <property type="entry name" value="ATP-BINDING CASSETTE SUB-FAMILY B"/>
    <property type="match status" value="1"/>
</dbReference>
<dbReference type="SMART" id="SM00382">
    <property type="entry name" value="AAA"/>
    <property type="match status" value="1"/>
</dbReference>
<dbReference type="InterPro" id="IPR017871">
    <property type="entry name" value="ABC_transporter-like_CS"/>
</dbReference>
<evidence type="ECO:0000256" key="7">
    <source>
        <dbReference type="ARBA" id="ARBA00022989"/>
    </source>
</evidence>
<dbReference type="AlphaFoldDB" id="A0A4R1EZJ9"/>
<dbReference type="InterPro" id="IPR039421">
    <property type="entry name" value="Type_1_exporter"/>
</dbReference>
<gene>
    <name evidence="12" type="ORF">EV695_2637</name>
</gene>
<feature type="transmembrane region" description="Helical" evidence="9">
    <location>
        <begin position="140"/>
        <end position="161"/>
    </location>
</feature>
<keyword evidence="8 9" id="KW-0472">Membrane</keyword>
<feature type="domain" description="ABC transporter" evidence="10">
    <location>
        <begin position="378"/>
        <end position="612"/>
    </location>
</feature>
<feature type="domain" description="ABC transmembrane type-1" evidence="11">
    <location>
        <begin position="26"/>
        <end position="308"/>
    </location>
</feature>
<evidence type="ECO:0000259" key="11">
    <source>
        <dbReference type="PROSITE" id="PS50929"/>
    </source>
</evidence>
<dbReference type="InterPro" id="IPR036640">
    <property type="entry name" value="ABC1_TM_sf"/>
</dbReference>
<feature type="transmembrane region" description="Helical" evidence="9">
    <location>
        <begin position="57"/>
        <end position="75"/>
    </location>
</feature>
<evidence type="ECO:0000256" key="5">
    <source>
        <dbReference type="ARBA" id="ARBA00022741"/>
    </source>
</evidence>
<proteinExistence type="predicted"/>
<sequence>MSDAKDSASPEFLKAQKKTTGAYLRFSVGLGLLSGLLLIAQAWCLANIINNVIFEKATVANLSSYFVALFFVYLFRAGLNWASEYTAVEAALRVKRDLRKKLHDRLFEVGPLSLNNERSGELINTVVDGVDALENYYARYLPTMSLVALIPLSILVFIFPIDWISGVIMLVTAPLIPFFMIMIGKGTERLNKKQWRKLARMSAHFLDMIQGLTTLKLFNASRRESQLIARISDDYRKSTMSVLRVAFLSSLLLEFLSTVSIAMVAVLIGFRLMYGELDFFYGFFALLLAPEFYQPLRNMGTHYHARMEAIGAAEKMIEILHPDDVESEDTLIKSSLVKSAMHNDVTVNKDLASSSSSELSQSSSIENKTLGITNSIEIEFKDVSFEYEPGRPALEHLSLNIHPNENIAIVGSSGAGKSTLMNLLLGFISPQQGEIVINQKPLRHDHLNEWRHNIAWMPQRAHLFQGTIRENICLANPSANDSVMKNAAKSALIDEYIESLPDSYDTHIGERGAGLSGGQIQRIALARAFLKDAPLLLLDEPTAHLDQESELLIQQSLQLLSQNRCVISIAHRLNTVQQADRVVLLEKGRVVAIANHQTLMAENPLYQKMVDLFEQGDQHHDE</sequence>
<keyword evidence="2" id="KW-0813">Transport</keyword>
<evidence type="ECO:0000256" key="4">
    <source>
        <dbReference type="ARBA" id="ARBA00022692"/>
    </source>
</evidence>
<feature type="transmembrane region" description="Helical" evidence="9">
    <location>
        <begin position="245"/>
        <end position="273"/>
    </location>
</feature>
<keyword evidence="3" id="KW-1003">Cell membrane</keyword>
<evidence type="ECO:0000256" key="1">
    <source>
        <dbReference type="ARBA" id="ARBA00004651"/>
    </source>
</evidence>
<keyword evidence="6 12" id="KW-0067">ATP-binding</keyword>
<dbReference type="CDD" id="cd18584">
    <property type="entry name" value="ABC_6TM_AarD_CydD"/>
    <property type="match status" value="1"/>
</dbReference>
<dbReference type="Gene3D" id="3.40.50.300">
    <property type="entry name" value="P-loop containing nucleotide triphosphate hydrolases"/>
    <property type="match status" value="1"/>
</dbReference>
<dbReference type="PROSITE" id="PS00211">
    <property type="entry name" value="ABC_TRANSPORTER_1"/>
    <property type="match status" value="1"/>
</dbReference>
<feature type="transmembrane region" description="Helical" evidence="9">
    <location>
        <begin position="22"/>
        <end position="45"/>
    </location>
</feature>
<dbReference type="OrthoDB" id="6336411at2"/>
<dbReference type="GO" id="GO:0005524">
    <property type="term" value="F:ATP binding"/>
    <property type="evidence" value="ECO:0007669"/>
    <property type="project" value="UniProtKB-KW"/>
</dbReference>
<dbReference type="PANTHER" id="PTHR24221:SF590">
    <property type="entry name" value="COMPONENT LINKED WITH THE ASSEMBLY OF CYTOCHROME' TRANSPORT TRANSMEMBRANE ATP-BINDING PROTEIN ABC TRANSPORTER CYDD-RELATED"/>
    <property type="match status" value="1"/>
</dbReference>
<dbReference type="InterPro" id="IPR011527">
    <property type="entry name" value="ABC1_TM_dom"/>
</dbReference>
<feature type="transmembrane region" description="Helical" evidence="9">
    <location>
        <begin position="167"/>
        <end position="187"/>
    </location>
</feature>
<dbReference type="PROSITE" id="PS50893">
    <property type="entry name" value="ABC_TRANSPORTER_2"/>
    <property type="match status" value="1"/>
</dbReference>
<dbReference type="Gene3D" id="1.20.1560.10">
    <property type="entry name" value="ABC transporter type 1, transmembrane domain"/>
    <property type="match status" value="1"/>
</dbReference>
<evidence type="ECO:0000313" key="12">
    <source>
        <dbReference type="EMBL" id="TCJ84678.1"/>
    </source>
</evidence>
<evidence type="ECO:0000259" key="10">
    <source>
        <dbReference type="PROSITE" id="PS50893"/>
    </source>
</evidence>
<dbReference type="SUPFAM" id="SSF90123">
    <property type="entry name" value="ABC transporter transmembrane region"/>
    <property type="match status" value="1"/>
</dbReference>
<accession>A0A4R1EZJ9</accession>
<evidence type="ECO:0000256" key="3">
    <source>
        <dbReference type="ARBA" id="ARBA00022475"/>
    </source>
</evidence>
<evidence type="ECO:0000256" key="8">
    <source>
        <dbReference type="ARBA" id="ARBA00023136"/>
    </source>
</evidence>
<dbReference type="GO" id="GO:0005886">
    <property type="term" value="C:plasma membrane"/>
    <property type="evidence" value="ECO:0007669"/>
    <property type="project" value="UniProtKB-SubCell"/>
</dbReference>
<dbReference type="Pfam" id="PF00005">
    <property type="entry name" value="ABC_tran"/>
    <property type="match status" value="1"/>
</dbReference>
<dbReference type="PROSITE" id="PS50929">
    <property type="entry name" value="ABC_TM1F"/>
    <property type="match status" value="1"/>
</dbReference>
<name>A0A4R1EZJ9_9GAMM</name>
<dbReference type="InterPro" id="IPR003439">
    <property type="entry name" value="ABC_transporter-like_ATP-bd"/>
</dbReference>
<dbReference type="Proteomes" id="UP000294887">
    <property type="component" value="Unassembled WGS sequence"/>
</dbReference>
<organism evidence="12 13">
    <name type="scientific">Cocleimonas flava</name>
    <dbReference type="NCBI Taxonomy" id="634765"/>
    <lineage>
        <taxon>Bacteria</taxon>
        <taxon>Pseudomonadati</taxon>
        <taxon>Pseudomonadota</taxon>
        <taxon>Gammaproteobacteria</taxon>
        <taxon>Thiotrichales</taxon>
        <taxon>Thiotrichaceae</taxon>
        <taxon>Cocleimonas</taxon>
    </lineage>
</organism>
<protein>
    <submittedName>
        <fullName evidence="12">ATP-binding cassette subfamily C protein CydD</fullName>
    </submittedName>
</protein>
<dbReference type="EMBL" id="SMFQ01000004">
    <property type="protein sequence ID" value="TCJ84678.1"/>
    <property type="molecule type" value="Genomic_DNA"/>
</dbReference>